<protein>
    <submittedName>
        <fullName evidence="1">Uncharacterized protein</fullName>
    </submittedName>
</protein>
<dbReference type="Proteomes" id="UP000189339">
    <property type="component" value="Unassembled WGS sequence"/>
</dbReference>
<accession>A0A1V2DQC4</accession>
<dbReference type="OrthoDB" id="9953992at2"/>
<dbReference type="AlphaFoldDB" id="A0A1V2DQC4"/>
<comment type="caution">
    <text evidence="1">The sequence shown here is derived from an EMBL/GenBank/DDBJ whole genome shotgun (WGS) entry which is preliminary data.</text>
</comment>
<evidence type="ECO:0000313" key="2">
    <source>
        <dbReference type="Proteomes" id="UP000189339"/>
    </source>
</evidence>
<dbReference type="RefSeq" id="WP_076725534.1">
    <property type="nucleotide sequence ID" value="NZ_MSCW01000009.1"/>
</dbReference>
<keyword evidence="2" id="KW-1185">Reference proteome</keyword>
<evidence type="ECO:0000313" key="1">
    <source>
        <dbReference type="EMBL" id="ONF42591.1"/>
    </source>
</evidence>
<proteinExistence type="predicted"/>
<name>A0A1V2DQC4_9GAMM</name>
<dbReference type="EMBL" id="MSCW01000009">
    <property type="protein sequence ID" value="ONF42591.1"/>
    <property type="molecule type" value="Genomic_DNA"/>
</dbReference>
<reference evidence="1 2" key="1">
    <citation type="submission" date="2016-12" db="EMBL/GenBank/DDBJ databases">
        <title>Marinobacter lutaoensis whole genome sequencing.</title>
        <authorList>
            <person name="Verma A."/>
            <person name="Krishnamurthi S."/>
        </authorList>
    </citation>
    <scope>NUCLEOTIDE SEQUENCE [LARGE SCALE GENOMIC DNA]</scope>
    <source>
        <strain evidence="1 2">T5054</strain>
    </source>
</reference>
<sequence length="63" mass="7115">MAELSNDEAAFLKGVLFALSQIDPRSTEYRAIVLQAGGFDLLRSVAEEYDSEHLERAIEDERK</sequence>
<gene>
    <name evidence="1" type="ORF">BTO32_15400</name>
</gene>
<organism evidence="1 2">
    <name type="scientific">Marinobacter lutaoensis</name>
    <dbReference type="NCBI Taxonomy" id="135739"/>
    <lineage>
        <taxon>Bacteria</taxon>
        <taxon>Pseudomonadati</taxon>
        <taxon>Pseudomonadota</taxon>
        <taxon>Gammaproteobacteria</taxon>
        <taxon>Pseudomonadales</taxon>
        <taxon>Marinobacteraceae</taxon>
        <taxon>Marinobacter</taxon>
    </lineage>
</organism>